<dbReference type="RefSeq" id="XP_046121994.1">
    <property type="nucleotide sequence ID" value="XM_046264602.1"/>
</dbReference>
<gene>
    <name evidence="2" type="ORF">F5Z01DRAFT_670722</name>
</gene>
<dbReference type="EMBL" id="MU251244">
    <property type="protein sequence ID" value="KAG9258070.1"/>
    <property type="molecule type" value="Genomic_DNA"/>
</dbReference>
<feature type="compositionally biased region" description="Low complexity" evidence="1">
    <location>
        <begin position="198"/>
        <end position="211"/>
    </location>
</feature>
<dbReference type="Proteomes" id="UP000887229">
    <property type="component" value="Unassembled WGS sequence"/>
</dbReference>
<evidence type="ECO:0000313" key="2">
    <source>
        <dbReference type="EMBL" id="KAG9258070.1"/>
    </source>
</evidence>
<name>A0A9P7ZTN7_9HYPO</name>
<feature type="region of interest" description="Disordered" evidence="1">
    <location>
        <begin position="192"/>
        <end position="211"/>
    </location>
</feature>
<feature type="compositionally biased region" description="Low complexity" evidence="1">
    <location>
        <begin position="60"/>
        <end position="73"/>
    </location>
</feature>
<dbReference type="AlphaFoldDB" id="A0A9P7ZTN7"/>
<protein>
    <submittedName>
        <fullName evidence="2">Uncharacterized protein</fullName>
    </submittedName>
</protein>
<feature type="region of interest" description="Disordered" evidence="1">
    <location>
        <begin position="1"/>
        <end position="82"/>
    </location>
</feature>
<proteinExistence type="predicted"/>
<dbReference type="GeneID" id="70295505"/>
<comment type="caution">
    <text evidence="2">The sequence shown here is derived from an EMBL/GenBank/DDBJ whole genome shotgun (WGS) entry which is preliminary data.</text>
</comment>
<evidence type="ECO:0000256" key="1">
    <source>
        <dbReference type="SAM" id="MobiDB-lite"/>
    </source>
</evidence>
<accession>A0A9P7ZTN7</accession>
<feature type="compositionally biased region" description="Polar residues" evidence="1">
    <location>
        <begin position="1"/>
        <end position="26"/>
    </location>
</feature>
<organism evidence="2 3">
    <name type="scientific">Emericellopsis atlantica</name>
    <dbReference type="NCBI Taxonomy" id="2614577"/>
    <lineage>
        <taxon>Eukaryota</taxon>
        <taxon>Fungi</taxon>
        <taxon>Dikarya</taxon>
        <taxon>Ascomycota</taxon>
        <taxon>Pezizomycotina</taxon>
        <taxon>Sordariomycetes</taxon>
        <taxon>Hypocreomycetidae</taxon>
        <taxon>Hypocreales</taxon>
        <taxon>Bionectriaceae</taxon>
        <taxon>Emericellopsis</taxon>
    </lineage>
</organism>
<reference evidence="2" key="1">
    <citation type="journal article" date="2021" name="IMA Fungus">
        <title>Genomic characterization of three marine fungi, including Emericellopsis atlantica sp. nov. with signatures of a generalist lifestyle and marine biomass degradation.</title>
        <authorList>
            <person name="Hagestad O.C."/>
            <person name="Hou L."/>
            <person name="Andersen J.H."/>
            <person name="Hansen E.H."/>
            <person name="Altermark B."/>
            <person name="Li C."/>
            <person name="Kuhnert E."/>
            <person name="Cox R.J."/>
            <person name="Crous P.W."/>
            <person name="Spatafora J.W."/>
            <person name="Lail K."/>
            <person name="Amirebrahimi M."/>
            <person name="Lipzen A."/>
            <person name="Pangilinan J."/>
            <person name="Andreopoulos W."/>
            <person name="Hayes R.D."/>
            <person name="Ng V."/>
            <person name="Grigoriev I.V."/>
            <person name="Jackson S.A."/>
            <person name="Sutton T.D.S."/>
            <person name="Dobson A.D.W."/>
            <person name="Rama T."/>
        </authorList>
    </citation>
    <scope>NUCLEOTIDE SEQUENCE</scope>
    <source>
        <strain evidence="2">TS7</strain>
    </source>
</reference>
<evidence type="ECO:0000313" key="3">
    <source>
        <dbReference type="Proteomes" id="UP000887229"/>
    </source>
</evidence>
<sequence length="400" mass="43807">MAYQRPTTPSSVCITNSDTSVTSTPAQKADKSCTMAPGRNIGTAWFGLNTPPSSHPSPSPSIRSSSSNLSITSLNGEQPCTTGQLRIMDNELVRARQNGEMPRTSASPLDTQAMIEDYGYLTQLREIRGDVTAPAPDAYKTLKVEIARKIQERDSASNDEGMRQEAARRVNSYLKSIEKERDFFDAATASTPRTPFASGSHCSRSCSSTRSSQVDAETFGEEILSIVGEVADQTIDDATEPLRRQAEKLQQLAVALYGRNDAYGNHNDTHSTHNDIQGFHNLHLGQLVGASSQNLALLSGIITQLSDLAMNLPTAINQVVSQSVSHHVEQHVDVALDNVMNAQQQAMMALVDMDNKQKSSIDYDLLASKVADHLSAQTAPEKPKQHDKLRRRLRRVFNRS</sequence>
<keyword evidence="3" id="KW-1185">Reference proteome</keyword>
<dbReference type="OrthoDB" id="3903267at2759"/>